<dbReference type="EMBL" id="LBUU01000014">
    <property type="protein sequence ID" value="KKQ69421.1"/>
    <property type="molecule type" value="Genomic_DNA"/>
</dbReference>
<evidence type="ECO:0000313" key="3">
    <source>
        <dbReference type="EMBL" id="KKQ69421.1"/>
    </source>
</evidence>
<dbReference type="PANTHER" id="PTHR34477">
    <property type="entry name" value="UPF0213 PROTEIN YHBQ"/>
    <property type="match status" value="1"/>
</dbReference>
<dbReference type="AlphaFoldDB" id="A0A0G0MWW3"/>
<dbReference type="PROSITE" id="PS50164">
    <property type="entry name" value="GIY_YIG"/>
    <property type="match status" value="1"/>
</dbReference>
<protein>
    <recommendedName>
        <fullName evidence="2">GIY-YIG domain-containing protein</fullName>
    </recommendedName>
</protein>
<comment type="similarity">
    <text evidence="1">Belongs to the UPF0213 family.</text>
</comment>
<dbReference type="Pfam" id="PF01541">
    <property type="entry name" value="GIY-YIG"/>
    <property type="match status" value="1"/>
</dbReference>
<dbReference type="InterPro" id="IPR050190">
    <property type="entry name" value="UPF0213_domain"/>
</dbReference>
<reference evidence="3 4" key="1">
    <citation type="journal article" date="2015" name="Nature">
        <title>rRNA introns, odd ribosomes, and small enigmatic genomes across a large radiation of phyla.</title>
        <authorList>
            <person name="Brown C.T."/>
            <person name="Hug L.A."/>
            <person name="Thomas B.C."/>
            <person name="Sharon I."/>
            <person name="Castelle C.J."/>
            <person name="Singh A."/>
            <person name="Wilkins M.J."/>
            <person name="Williams K.H."/>
            <person name="Banfield J.F."/>
        </authorList>
    </citation>
    <scope>NUCLEOTIDE SEQUENCE [LARGE SCALE GENOMIC DNA]</scope>
</reference>
<dbReference type="InterPro" id="IPR035901">
    <property type="entry name" value="GIY-YIG_endonuc_sf"/>
</dbReference>
<evidence type="ECO:0000256" key="1">
    <source>
        <dbReference type="ARBA" id="ARBA00007435"/>
    </source>
</evidence>
<sequence length="121" mass="14401">MHRNKIQAFDIFVLDKYNYMWHVYILCCADKTLYTGITTDLERRVQEHNGGRKGARYTRVRQPSRLVYHRAFSSRATAAREEYRIKTLAKPEKLVLIALQPKRLALKKNPKKRVVKRLEKK</sequence>
<evidence type="ECO:0000259" key="2">
    <source>
        <dbReference type="PROSITE" id="PS50164"/>
    </source>
</evidence>
<dbReference type="InterPro" id="IPR000305">
    <property type="entry name" value="GIY-YIG_endonuc"/>
</dbReference>
<organism evidence="3 4">
    <name type="scientific">Candidatus Falkowbacteria bacterium GW2011_GWE1_38_31</name>
    <dbReference type="NCBI Taxonomy" id="1618638"/>
    <lineage>
        <taxon>Bacteria</taxon>
        <taxon>Candidatus Falkowiibacteriota</taxon>
    </lineage>
</organism>
<comment type="caution">
    <text evidence="3">The sequence shown here is derived from an EMBL/GenBank/DDBJ whole genome shotgun (WGS) entry which is preliminary data.</text>
</comment>
<accession>A0A0G0MWW3</accession>
<evidence type="ECO:0000313" key="4">
    <source>
        <dbReference type="Proteomes" id="UP000034022"/>
    </source>
</evidence>
<dbReference type="Proteomes" id="UP000034022">
    <property type="component" value="Unassembled WGS sequence"/>
</dbReference>
<dbReference type="PANTHER" id="PTHR34477:SF1">
    <property type="entry name" value="UPF0213 PROTEIN YHBQ"/>
    <property type="match status" value="1"/>
</dbReference>
<feature type="domain" description="GIY-YIG" evidence="2">
    <location>
        <begin position="19"/>
        <end position="95"/>
    </location>
</feature>
<gene>
    <name evidence="3" type="ORF">US91_C0014G0012</name>
</gene>
<dbReference type="PATRIC" id="fig|1618638.3.peg.1229"/>
<proteinExistence type="inferred from homology"/>
<dbReference type="CDD" id="cd10456">
    <property type="entry name" value="GIY-YIG_UPF0213"/>
    <property type="match status" value="1"/>
</dbReference>
<dbReference type="Gene3D" id="3.40.1440.10">
    <property type="entry name" value="GIY-YIG endonuclease"/>
    <property type="match status" value="1"/>
</dbReference>
<name>A0A0G0MWW3_9BACT</name>
<dbReference type="SUPFAM" id="SSF82771">
    <property type="entry name" value="GIY-YIG endonuclease"/>
    <property type="match status" value="1"/>
</dbReference>